<dbReference type="InterPro" id="IPR006680">
    <property type="entry name" value="Amidohydro-rel"/>
</dbReference>
<evidence type="ECO:0000259" key="2">
    <source>
        <dbReference type="Pfam" id="PF04909"/>
    </source>
</evidence>
<comment type="similarity">
    <text evidence="1">Belongs to the metallo-dependent hydrolases superfamily.</text>
</comment>
<dbReference type="SUPFAM" id="SSF51556">
    <property type="entry name" value="Metallo-dependent hydrolases"/>
    <property type="match status" value="1"/>
</dbReference>
<sequence>MRTIDAHLHLWNRADGYHWLASADEALREDFTPERAAAELQAAGVDAAVLVQADDTELDTMSMLSASDAFSWVAGVVGWVPIDDAKRAEALLDRWGVHPRFRGVRQLLHDDPRDGLLLAAPARRLAAVLADRGFPLDLPNAFPRLLRDATELARLEEGLTVVVDHLAKPPRDDEAFERWATELAAAAASPNVVAKVSGLNRAGRPFMAADVRRAWDTALACFGPERLMLGGDWPMTVTSGGYGAVWHELSGLVDELSPAERDALRGGTATRVYRLDPRGPVGVDGLT</sequence>
<dbReference type="InterPro" id="IPR052350">
    <property type="entry name" value="Metallo-dep_Lactonases"/>
</dbReference>
<gene>
    <name evidence="3" type="ORF">EDD42_0584</name>
</gene>
<dbReference type="EMBL" id="RKHL01000001">
    <property type="protein sequence ID" value="ROR80543.1"/>
    <property type="molecule type" value="Genomic_DNA"/>
</dbReference>
<dbReference type="RefSeq" id="WP_085511961.1">
    <property type="nucleotide sequence ID" value="NZ_FXAP01000003.1"/>
</dbReference>
<dbReference type="Proteomes" id="UP000266915">
    <property type="component" value="Unassembled WGS sequence"/>
</dbReference>
<evidence type="ECO:0000313" key="4">
    <source>
        <dbReference type="Proteomes" id="UP000266915"/>
    </source>
</evidence>
<dbReference type="PANTHER" id="PTHR43569:SF2">
    <property type="entry name" value="AMIDOHYDROLASE-RELATED DOMAIN-CONTAINING PROTEIN"/>
    <property type="match status" value="1"/>
</dbReference>
<dbReference type="GO" id="GO:0016787">
    <property type="term" value="F:hydrolase activity"/>
    <property type="evidence" value="ECO:0007669"/>
    <property type="project" value="InterPro"/>
</dbReference>
<protein>
    <submittedName>
        <fullName evidence="3">L-fuconolactonase</fullName>
    </submittedName>
</protein>
<dbReference type="Pfam" id="PF04909">
    <property type="entry name" value="Amidohydro_2"/>
    <property type="match status" value="1"/>
</dbReference>
<evidence type="ECO:0000313" key="3">
    <source>
        <dbReference type="EMBL" id="ROR80543.1"/>
    </source>
</evidence>
<dbReference type="AlphaFoldDB" id="A0A3N2BZA0"/>
<feature type="domain" description="Amidohydrolase-related" evidence="2">
    <location>
        <begin position="4"/>
        <end position="275"/>
    </location>
</feature>
<comment type="caution">
    <text evidence="3">The sequence shown here is derived from an EMBL/GenBank/DDBJ whole genome shotgun (WGS) entry which is preliminary data.</text>
</comment>
<name>A0A3N2BZA0_9MICO</name>
<organism evidence="3 4">
    <name type="scientific">Plantibacter flavus</name>
    <dbReference type="NCBI Taxonomy" id="150123"/>
    <lineage>
        <taxon>Bacteria</taxon>
        <taxon>Bacillati</taxon>
        <taxon>Actinomycetota</taxon>
        <taxon>Actinomycetes</taxon>
        <taxon>Micrococcales</taxon>
        <taxon>Microbacteriaceae</taxon>
        <taxon>Plantibacter</taxon>
    </lineage>
</organism>
<accession>A0A3N2BZA0</accession>
<dbReference type="Gene3D" id="3.20.20.140">
    <property type="entry name" value="Metal-dependent hydrolases"/>
    <property type="match status" value="1"/>
</dbReference>
<dbReference type="PANTHER" id="PTHR43569">
    <property type="entry name" value="AMIDOHYDROLASE"/>
    <property type="match status" value="1"/>
</dbReference>
<evidence type="ECO:0000256" key="1">
    <source>
        <dbReference type="ARBA" id="ARBA00038310"/>
    </source>
</evidence>
<keyword evidence="4" id="KW-1185">Reference proteome</keyword>
<reference evidence="3 4" key="1">
    <citation type="submission" date="2018-11" db="EMBL/GenBank/DDBJ databases">
        <title>Sequencing the genomes of 1000 actinobacteria strains.</title>
        <authorList>
            <person name="Klenk H.-P."/>
        </authorList>
    </citation>
    <scope>NUCLEOTIDE SEQUENCE [LARGE SCALE GENOMIC DNA]</scope>
    <source>
        <strain evidence="3 4">DSM 14012</strain>
    </source>
</reference>
<dbReference type="InterPro" id="IPR032466">
    <property type="entry name" value="Metal_Hydrolase"/>
</dbReference>
<proteinExistence type="inferred from homology"/>